<dbReference type="RefSeq" id="WP_150038689.1">
    <property type="nucleotide sequence ID" value="NZ_VWVM01000014.1"/>
</dbReference>
<evidence type="ECO:0000313" key="3">
    <source>
        <dbReference type="Proteomes" id="UP000324255"/>
    </source>
</evidence>
<gene>
    <name evidence="2" type="ORF">F3I20_17455</name>
</gene>
<feature type="transmembrane region" description="Helical" evidence="1">
    <location>
        <begin position="20"/>
        <end position="39"/>
    </location>
</feature>
<protein>
    <submittedName>
        <fullName evidence="2">Uncharacterized protein</fullName>
    </submittedName>
</protein>
<name>A0AB34CHW4_9GAMM</name>
<comment type="caution">
    <text evidence="2">The sequence shown here is derived from an EMBL/GenBank/DDBJ whole genome shotgun (WGS) entry which is preliminary data.</text>
</comment>
<keyword evidence="3" id="KW-1185">Reference proteome</keyword>
<evidence type="ECO:0000256" key="1">
    <source>
        <dbReference type="SAM" id="Phobius"/>
    </source>
</evidence>
<organism evidence="2 3">
    <name type="scientific">Candidatus Pantoea gossypiicola</name>
    <dbReference type="NCBI Taxonomy" id="2608008"/>
    <lineage>
        <taxon>Bacteria</taxon>
        <taxon>Pseudomonadati</taxon>
        <taxon>Pseudomonadota</taxon>
        <taxon>Gammaproteobacteria</taxon>
        <taxon>Enterobacterales</taxon>
        <taxon>Erwiniaceae</taxon>
        <taxon>Pantoea</taxon>
    </lineage>
</organism>
<reference evidence="2 3" key="1">
    <citation type="submission" date="2019-09" db="EMBL/GenBank/DDBJ databases">
        <title>Genomic diversity of phyloplane-associated Pantoea species in Pakistan cotton crop.</title>
        <authorList>
            <person name="Tufail M.R."/>
            <person name="Cook D.R."/>
        </authorList>
    </citation>
    <scope>NUCLEOTIDE SEQUENCE [LARGE SCALE GENOMIC DNA]</scope>
    <source>
        <strain evidence="2 3">B_8</strain>
    </source>
</reference>
<dbReference type="AlphaFoldDB" id="A0AB34CHW4"/>
<keyword evidence="1" id="KW-0472">Membrane</keyword>
<sequence>MHYQARRIISSGLIAKGLVWLAMPISEYVFIAAWLGLGWRYRLRAGLSKKTFDAIIPRLAEKTVQDLPVRYL</sequence>
<dbReference type="EMBL" id="VWVM01000014">
    <property type="protein sequence ID" value="KAA6121964.1"/>
    <property type="molecule type" value="Genomic_DNA"/>
</dbReference>
<accession>A0AB34CHW4</accession>
<keyword evidence="1" id="KW-0812">Transmembrane</keyword>
<keyword evidence="1" id="KW-1133">Transmembrane helix</keyword>
<evidence type="ECO:0000313" key="2">
    <source>
        <dbReference type="EMBL" id="KAA6121964.1"/>
    </source>
</evidence>
<dbReference type="Proteomes" id="UP000324255">
    <property type="component" value="Unassembled WGS sequence"/>
</dbReference>
<proteinExistence type="predicted"/>